<reference evidence="1 2" key="1">
    <citation type="submission" date="2015-07" db="EMBL/GenBank/DDBJ databases">
        <title>Genome analysis of myxobacterium Chondromyces crocatus Cm c5 reveals a high potential for natural compound synthesis and the genetic basis for the loss of fruiting body formation.</title>
        <authorList>
            <person name="Zaburannyi N."/>
            <person name="Bunk B."/>
            <person name="Maier J."/>
            <person name="Overmann J."/>
            <person name="Mueller R."/>
        </authorList>
    </citation>
    <scope>NUCLEOTIDE SEQUENCE [LARGE SCALE GENOMIC DNA]</scope>
    <source>
        <strain evidence="1 2">Cm c5</strain>
    </source>
</reference>
<dbReference type="EMBL" id="CP012159">
    <property type="protein sequence ID" value="AKT41514.1"/>
    <property type="molecule type" value="Genomic_DNA"/>
</dbReference>
<dbReference type="KEGG" id="ccro:CMC5_057220"/>
<dbReference type="AlphaFoldDB" id="A0A0K1EKW4"/>
<evidence type="ECO:0000313" key="2">
    <source>
        <dbReference type="Proteomes" id="UP000067626"/>
    </source>
</evidence>
<proteinExistence type="predicted"/>
<gene>
    <name evidence="1" type="ORF">CMC5_057220</name>
</gene>
<organism evidence="1 2">
    <name type="scientific">Chondromyces crocatus</name>
    <dbReference type="NCBI Taxonomy" id="52"/>
    <lineage>
        <taxon>Bacteria</taxon>
        <taxon>Pseudomonadati</taxon>
        <taxon>Myxococcota</taxon>
        <taxon>Polyangia</taxon>
        <taxon>Polyangiales</taxon>
        <taxon>Polyangiaceae</taxon>
        <taxon>Chondromyces</taxon>
    </lineage>
</organism>
<accession>A0A0K1EKW4</accession>
<dbReference type="Proteomes" id="UP000067626">
    <property type="component" value="Chromosome"/>
</dbReference>
<sequence>MQCPAFHGWIEGALSQRDLLQMSPLGWEGPVWLWSGPEAEAPPCPTDVPDLVFEGHAGLQARGDCGTCACTQPECKLPSGVGITQTDCSGTFIEVLPPLDWDGSCLPIPSVKKATGVDFWGSSRSECLPVLPTPEKSSSISWDIFARACARPAAPASISCSTEIERCSPEGGFQLCVFSEVEATHCPSAYPEMHRFYRGIVDGTSCSPCHCAAPERSDCGVFVALSSDSACHERILGTTVGHDDGACQMIPSPRDFRGIVAEVRSSEPGQCTPLGGELIGDVVPAEPTTFCCR</sequence>
<keyword evidence="2" id="KW-1185">Reference proteome</keyword>
<protein>
    <submittedName>
        <fullName evidence="1">Uncharacterized protein</fullName>
    </submittedName>
</protein>
<evidence type="ECO:0000313" key="1">
    <source>
        <dbReference type="EMBL" id="AKT41514.1"/>
    </source>
</evidence>
<name>A0A0K1EKW4_CHOCO</name>